<evidence type="ECO:0000256" key="1">
    <source>
        <dbReference type="SAM" id="MobiDB-lite"/>
    </source>
</evidence>
<accession>C6DZB9</accession>
<feature type="region of interest" description="Disordered" evidence="1">
    <location>
        <begin position="218"/>
        <end position="237"/>
    </location>
</feature>
<name>C6DZB9_GEOSM</name>
<dbReference type="HOGENOM" id="CLU_1097371_0_0_7"/>
<protein>
    <submittedName>
        <fullName evidence="2">Uncharacterized protein</fullName>
    </submittedName>
</protein>
<gene>
    <name evidence="2" type="ordered locus">GM21_2379</name>
</gene>
<proteinExistence type="predicted"/>
<reference evidence="2" key="1">
    <citation type="submission" date="2009-07" db="EMBL/GenBank/DDBJ databases">
        <title>Complete sequence of Geobacter sp. M21.</title>
        <authorList>
            <consortium name="US DOE Joint Genome Institute"/>
            <person name="Lucas S."/>
            <person name="Copeland A."/>
            <person name="Lapidus A."/>
            <person name="Glavina del Rio T."/>
            <person name="Dalin E."/>
            <person name="Tice H."/>
            <person name="Bruce D."/>
            <person name="Goodwin L."/>
            <person name="Pitluck S."/>
            <person name="Saunders E."/>
            <person name="Brettin T."/>
            <person name="Detter J.C."/>
            <person name="Han C."/>
            <person name="Larimer F."/>
            <person name="Land M."/>
            <person name="Hauser L."/>
            <person name="Kyrpides N."/>
            <person name="Ovchinnikova G."/>
            <person name="Lovley D."/>
        </authorList>
    </citation>
    <scope>NUCLEOTIDE SEQUENCE [LARGE SCALE GENOMIC DNA]</scope>
    <source>
        <strain evidence="2">M21</strain>
    </source>
</reference>
<dbReference type="KEGG" id="gem:GM21_2379"/>
<evidence type="ECO:0000313" key="2">
    <source>
        <dbReference type="EMBL" id="ACT18427.1"/>
    </source>
</evidence>
<sequence>MDEYDNRRNPYGYQGEASVTLPVDTQLFQQGVSYVIQLEDDLRQKSAIVSGKALIQPALSSGNPPPQQQEEEWGKSYLSGMSAPQPVGNIGTAGLIDTVVGLYDRIDSAPTLDAIQINKLSPENVSFATRANDDKALQEIRIKVYNDLGTLVGFQSLTGQGKNWQGTSQTFTLGGGSYRVIIQAVDNTGNTSTEQVAAFQLTGRQMELQTVQETPPVVPAASVSQGPSEQLPQQAEVPTPNAEILHPQFVPGL</sequence>
<dbReference type="AlphaFoldDB" id="C6DZB9"/>
<organism evidence="2">
    <name type="scientific">Geobacter sp. (strain M21)</name>
    <dbReference type="NCBI Taxonomy" id="443144"/>
    <lineage>
        <taxon>Bacteria</taxon>
        <taxon>Pseudomonadati</taxon>
        <taxon>Thermodesulfobacteriota</taxon>
        <taxon>Desulfuromonadia</taxon>
        <taxon>Geobacterales</taxon>
        <taxon>Geobacteraceae</taxon>
        <taxon>Geobacter</taxon>
    </lineage>
</organism>
<dbReference type="EMBL" id="CP001661">
    <property type="protein sequence ID" value="ACT18427.1"/>
    <property type="molecule type" value="Genomic_DNA"/>
</dbReference>
<feature type="compositionally biased region" description="Polar residues" evidence="1">
    <location>
        <begin position="222"/>
        <end position="233"/>
    </location>
</feature>
<dbReference type="STRING" id="443144.GM21_2379"/>